<organism evidence="14 15">
    <name type="scientific">Dimorphilus gyrociliatus</name>
    <dbReference type="NCBI Taxonomy" id="2664684"/>
    <lineage>
        <taxon>Eukaryota</taxon>
        <taxon>Metazoa</taxon>
        <taxon>Spiralia</taxon>
        <taxon>Lophotrochozoa</taxon>
        <taxon>Annelida</taxon>
        <taxon>Polychaeta</taxon>
        <taxon>Polychaeta incertae sedis</taxon>
        <taxon>Dinophilidae</taxon>
        <taxon>Dimorphilus</taxon>
    </lineage>
</organism>
<feature type="transmembrane region" description="Helical" evidence="13">
    <location>
        <begin position="126"/>
        <end position="147"/>
    </location>
</feature>
<name>A0A7I8V6T7_9ANNE</name>
<evidence type="ECO:0000256" key="6">
    <source>
        <dbReference type="ARBA" id="ARBA00022989"/>
    </source>
</evidence>
<dbReference type="GO" id="GO:0006814">
    <property type="term" value="P:sodium ion transport"/>
    <property type="evidence" value="ECO:0007669"/>
    <property type="project" value="UniProtKB-KW"/>
</dbReference>
<dbReference type="Pfam" id="PF00474">
    <property type="entry name" value="SSF"/>
    <property type="match status" value="1"/>
</dbReference>
<dbReference type="PROSITE" id="PS50283">
    <property type="entry name" value="NA_SOLUT_SYMP_3"/>
    <property type="match status" value="1"/>
</dbReference>
<evidence type="ECO:0000256" key="12">
    <source>
        <dbReference type="SAM" id="MobiDB-lite"/>
    </source>
</evidence>
<evidence type="ECO:0000256" key="9">
    <source>
        <dbReference type="ARBA" id="ARBA00023136"/>
    </source>
</evidence>
<keyword evidence="3" id="KW-0813">Transport</keyword>
<accession>A0A7I8V6T7</accession>
<feature type="transmembrane region" description="Helical" evidence="13">
    <location>
        <begin position="276"/>
        <end position="301"/>
    </location>
</feature>
<feature type="transmembrane region" description="Helical" evidence="13">
    <location>
        <begin position="382"/>
        <end position="404"/>
    </location>
</feature>
<protein>
    <submittedName>
        <fullName evidence="14">DgyrCDS1285</fullName>
    </submittedName>
</protein>
<evidence type="ECO:0000256" key="5">
    <source>
        <dbReference type="ARBA" id="ARBA00022692"/>
    </source>
</evidence>
<evidence type="ECO:0000256" key="7">
    <source>
        <dbReference type="ARBA" id="ARBA00023053"/>
    </source>
</evidence>
<keyword evidence="10" id="KW-0739">Sodium transport</keyword>
<dbReference type="AlphaFoldDB" id="A0A7I8V6T7"/>
<evidence type="ECO:0000256" key="4">
    <source>
        <dbReference type="ARBA" id="ARBA00022475"/>
    </source>
</evidence>
<proteinExistence type="inferred from homology"/>
<evidence type="ECO:0000313" key="15">
    <source>
        <dbReference type="Proteomes" id="UP000549394"/>
    </source>
</evidence>
<dbReference type="Proteomes" id="UP000549394">
    <property type="component" value="Unassembled WGS sequence"/>
</dbReference>
<keyword evidence="5 13" id="KW-0812">Transmembrane</keyword>
<evidence type="ECO:0000256" key="10">
    <source>
        <dbReference type="ARBA" id="ARBA00023201"/>
    </source>
</evidence>
<feature type="transmembrane region" description="Helical" evidence="13">
    <location>
        <begin position="340"/>
        <end position="361"/>
    </location>
</feature>
<feature type="transmembrane region" description="Helical" evidence="13">
    <location>
        <begin position="238"/>
        <end position="255"/>
    </location>
</feature>
<dbReference type="InterPro" id="IPR001734">
    <property type="entry name" value="Na/solute_symporter"/>
</dbReference>
<feature type="transmembrane region" description="Helical" evidence="13">
    <location>
        <begin position="50"/>
        <end position="68"/>
    </location>
</feature>
<dbReference type="InterPro" id="IPR038377">
    <property type="entry name" value="Na/Glc_symporter_sf"/>
</dbReference>
<dbReference type="GO" id="GO:0015293">
    <property type="term" value="F:symporter activity"/>
    <property type="evidence" value="ECO:0007669"/>
    <property type="project" value="TreeGrafter"/>
</dbReference>
<feature type="transmembrane region" description="Helical" evidence="13">
    <location>
        <begin position="12"/>
        <end position="30"/>
    </location>
</feature>
<gene>
    <name evidence="14" type="ORF">DGYR_LOCUS1245</name>
</gene>
<evidence type="ECO:0000256" key="11">
    <source>
        <dbReference type="RuleBase" id="RU362091"/>
    </source>
</evidence>
<evidence type="ECO:0000256" key="13">
    <source>
        <dbReference type="SAM" id="Phobius"/>
    </source>
</evidence>
<dbReference type="GO" id="GO:0005886">
    <property type="term" value="C:plasma membrane"/>
    <property type="evidence" value="ECO:0007669"/>
    <property type="project" value="UniProtKB-SubCell"/>
</dbReference>
<feature type="compositionally biased region" description="Basic and acidic residues" evidence="12">
    <location>
        <begin position="568"/>
        <end position="594"/>
    </location>
</feature>
<feature type="transmembrane region" description="Helical" evidence="13">
    <location>
        <begin position="80"/>
        <end position="100"/>
    </location>
</feature>
<dbReference type="InterPro" id="IPR051163">
    <property type="entry name" value="Sodium:Solute_Symporter_SSF"/>
</dbReference>
<comment type="caution">
    <text evidence="14">The sequence shown here is derived from an EMBL/GenBank/DDBJ whole genome shotgun (WGS) entry which is preliminary data.</text>
</comment>
<evidence type="ECO:0000313" key="14">
    <source>
        <dbReference type="EMBL" id="CAD5112036.1"/>
    </source>
</evidence>
<dbReference type="NCBIfam" id="TIGR00813">
    <property type="entry name" value="sss"/>
    <property type="match status" value="1"/>
</dbReference>
<dbReference type="EMBL" id="CAJFCJ010000002">
    <property type="protein sequence ID" value="CAD5112036.1"/>
    <property type="molecule type" value="Genomic_DNA"/>
</dbReference>
<reference evidence="14 15" key="1">
    <citation type="submission" date="2020-08" db="EMBL/GenBank/DDBJ databases">
        <authorList>
            <person name="Hejnol A."/>
        </authorList>
    </citation>
    <scope>NUCLEOTIDE SEQUENCE [LARGE SCALE GENOMIC DNA]</scope>
</reference>
<feature type="transmembrane region" description="Helical" evidence="13">
    <location>
        <begin position="186"/>
        <end position="205"/>
    </location>
</feature>
<keyword evidence="8" id="KW-0406">Ion transport</keyword>
<feature type="transmembrane region" description="Helical" evidence="13">
    <location>
        <begin position="410"/>
        <end position="436"/>
    </location>
</feature>
<feature type="region of interest" description="Disordered" evidence="12">
    <location>
        <begin position="567"/>
        <end position="595"/>
    </location>
</feature>
<dbReference type="CDD" id="cd11492">
    <property type="entry name" value="SLC5sbd_NIS-SMVT"/>
    <property type="match status" value="1"/>
</dbReference>
<feature type="transmembrane region" description="Helical" evidence="13">
    <location>
        <begin position="443"/>
        <end position="464"/>
    </location>
</feature>
<keyword evidence="7" id="KW-0915">Sodium</keyword>
<dbReference type="OrthoDB" id="6132759at2759"/>
<dbReference type="PANTHER" id="PTHR42985:SF40">
    <property type="entry name" value="LD47995P-RELATED"/>
    <property type="match status" value="1"/>
</dbReference>
<comment type="similarity">
    <text evidence="2 11">Belongs to the sodium:solute symporter (SSF) (TC 2.A.21) family.</text>
</comment>
<evidence type="ECO:0000256" key="2">
    <source>
        <dbReference type="ARBA" id="ARBA00006434"/>
    </source>
</evidence>
<keyword evidence="6 13" id="KW-1133">Transmembrane helix</keyword>
<evidence type="ECO:0000256" key="8">
    <source>
        <dbReference type="ARBA" id="ARBA00023065"/>
    </source>
</evidence>
<evidence type="ECO:0000256" key="1">
    <source>
        <dbReference type="ARBA" id="ARBA00004651"/>
    </source>
</evidence>
<keyword evidence="15" id="KW-1185">Reference proteome</keyword>
<comment type="subcellular location">
    <subcellularLocation>
        <location evidence="1">Cell membrane</location>
        <topology evidence="1">Multi-pass membrane protein</topology>
    </subcellularLocation>
</comment>
<feature type="transmembrane region" description="Helical" evidence="13">
    <location>
        <begin position="508"/>
        <end position="529"/>
    </location>
</feature>
<feature type="transmembrane region" description="Helical" evidence="13">
    <location>
        <begin position="153"/>
        <end position="174"/>
    </location>
</feature>
<keyword evidence="9 13" id="KW-0472">Membrane</keyword>
<evidence type="ECO:0000256" key="3">
    <source>
        <dbReference type="ARBA" id="ARBA00022448"/>
    </source>
</evidence>
<dbReference type="PANTHER" id="PTHR42985">
    <property type="entry name" value="SODIUM-COUPLED MONOCARBOXYLATE TRANSPORTER"/>
    <property type="match status" value="1"/>
</dbReference>
<keyword evidence="4" id="KW-1003">Cell membrane</keyword>
<dbReference type="Gene3D" id="1.20.1730.10">
    <property type="entry name" value="Sodium/glucose cotransporter"/>
    <property type="match status" value="1"/>
</dbReference>
<sequence>MEARTFHWVDYLVFAISLSISTCIGLYYGCIGDKQATTFNYLLGNKSLRIIPVALSLQASFLSAIFVLGTAAEIMIHGTMFSYIAIAYLIAFPLAAHFFVPVFHRCNIVSCYEYLQLRFSKSVRRLGSAIFVLMMVLYMGVVLYAPALALSQVSGLSMLLSLLGIGLICTFYTSLGGMKAVVFTDAFQMIVILLALITLLIKALFDVGGVSKVFDIAKDGGRIQFSEFSADSTVRHSFWTQVIGGSLMTLSLYGANQAMIQRYASLPNAKKAQGAVYFAMVSQIVFLILVVFIGIVMYAFYSSCDPIKAGRIKHKDQLVPLFVMDILGEFHGLPGLFTSAIFSAALSTVSSGVNSLAAVVLEDFAKPVFKWRRTFNMTDKNATYLSKIIAVFFGLLTIGVAYLTKLLGNMVLQISLSVFGLVGGPLLGVFFCGIFLPFVEYLGALFGLGCSLIVLIILQTGSIIHKFPVTPLPANISGCINATVLYVGDMSTKNTSEITSYNIFKTSYMWYTPIGCLVCILAASTVSWIRICITKEKQFIDPNLTYEWPDISSKILPKFFKINPSNNDENRKSCRTNNPEKDTEESYKGKESHKQVLLKNSQSNTDSYKMKLMNSEVTRVNSV</sequence>